<keyword evidence="3" id="KW-1185">Reference proteome</keyword>
<proteinExistence type="predicted"/>
<dbReference type="AlphaFoldDB" id="A0A7W5Z152"/>
<sequence>MTISDAIRRDQTSTGCHAAPTVGRGDDSRGVRAPTAPKPIHGSGGGYPKTNIPEPTRGHAAEADDAPGAVRAAAAFCHDRLEDRLGGHLVDRDAAAGRRALNPDRGRDHNAAVPAQLPLHPQAGQQCLPAKSR</sequence>
<feature type="region of interest" description="Disordered" evidence="1">
    <location>
        <begin position="1"/>
        <end position="66"/>
    </location>
</feature>
<evidence type="ECO:0000256" key="1">
    <source>
        <dbReference type="SAM" id="MobiDB-lite"/>
    </source>
</evidence>
<dbReference type="Proteomes" id="UP000537592">
    <property type="component" value="Unassembled WGS sequence"/>
</dbReference>
<evidence type="ECO:0000313" key="2">
    <source>
        <dbReference type="EMBL" id="MBB3807969.1"/>
    </source>
</evidence>
<organism evidence="2 3">
    <name type="scientific">Pseudochelatococcus contaminans</name>
    <dbReference type="NCBI Taxonomy" id="1538103"/>
    <lineage>
        <taxon>Bacteria</taxon>
        <taxon>Pseudomonadati</taxon>
        <taxon>Pseudomonadota</taxon>
        <taxon>Alphaproteobacteria</taxon>
        <taxon>Hyphomicrobiales</taxon>
        <taxon>Chelatococcaceae</taxon>
        <taxon>Pseudochelatococcus</taxon>
    </lineage>
</organism>
<feature type="compositionally biased region" description="Basic and acidic residues" evidence="1">
    <location>
        <begin position="84"/>
        <end position="110"/>
    </location>
</feature>
<dbReference type="EMBL" id="JACICC010000001">
    <property type="protein sequence ID" value="MBB3807969.1"/>
    <property type="molecule type" value="Genomic_DNA"/>
</dbReference>
<name>A0A7W5Z152_9HYPH</name>
<evidence type="ECO:0000313" key="3">
    <source>
        <dbReference type="Proteomes" id="UP000537592"/>
    </source>
</evidence>
<feature type="region of interest" description="Disordered" evidence="1">
    <location>
        <begin position="84"/>
        <end position="133"/>
    </location>
</feature>
<protein>
    <submittedName>
        <fullName evidence="2">Uncharacterized protein</fullName>
    </submittedName>
</protein>
<gene>
    <name evidence="2" type="ORF">FHS81_000023</name>
</gene>
<reference evidence="2 3" key="1">
    <citation type="submission" date="2020-08" db="EMBL/GenBank/DDBJ databases">
        <title>Genomic Encyclopedia of Type Strains, Phase IV (KMG-IV): sequencing the most valuable type-strain genomes for metagenomic binning, comparative biology and taxonomic classification.</title>
        <authorList>
            <person name="Goeker M."/>
        </authorList>
    </citation>
    <scope>NUCLEOTIDE SEQUENCE [LARGE SCALE GENOMIC DNA]</scope>
    <source>
        <strain evidence="2 3">DSM 28760</strain>
    </source>
</reference>
<accession>A0A7W5Z152</accession>
<feature type="compositionally biased region" description="Basic and acidic residues" evidence="1">
    <location>
        <begin position="1"/>
        <end position="11"/>
    </location>
</feature>
<comment type="caution">
    <text evidence="2">The sequence shown here is derived from an EMBL/GenBank/DDBJ whole genome shotgun (WGS) entry which is preliminary data.</text>
</comment>